<dbReference type="Proteomes" id="UP001396898">
    <property type="component" value="Unassembled WGS sequence"/>
</dbReference>
<feature type="domain" description="F-box" evidence="1">
    <location>
        <begin position="225"/>
        <end position="272"/>
    </location>
</feature>
<sequence length="716" mass="81080">MPEGAHCYCAICGGPLNDQPSNPTENPHHHLAGLVSPYERNRWTSRVYVLGWGGLRHLPTQAYLSAAGEYDGNNGWYGQLFSGTINPDGHRRIQYEDIYPLYRDVASSKPAFPIHGPCYNILHHTILGVDGHVTQEHLNALHATMENMTAYSAAHLAVDYGFVGEAPWKSEDPRHSYWINRLSQKWLLEDPSADVTVENYCRALLLSPSFGQQMPFRDLRPKVVIDPFLKAPLEIMNLVFRYVDLADILNLSKASWAVHIKIRDDQVLWKKVLATSVLPFFYELNDIEEKEKMLRHHNARDICRWVHHNTAPERGRETRLPGVANRRRIWKVCLQLKDMYHRYLAAALLQDHTRLLPPDFRSGNPSYGYQYQVAWPLPQSADNPHRAAYWELLPWWKDLAYGSHMITADWHLDGTLARISIGPSPSAPEGQLNAQPDAAEISQGDRIRELILHIPDFDNSRRNASFYPLLPRGITVVLSSGTEIMFGETGNGHNMRPLVASRENATILGLWCQIGLVYGHERVIYHKIVEALPSSDVVDTTEKPAQDAQSEPRSRFATLGADRLARYLWKTDYRELFGGTRIWNVPGLHLSHARKVVLPCEKNWESKSNNAQPIAFEAMVWATSPGDFRRVKRLSAWMPHGLRPLALRLEMAGDDGAGTAETQQIIGAPHDSTGWRYKIDLDGAGGEFITEIAIRNVSLLKGNQDFETIRVSLIIP</sequence>
<name>A0ABR1SST5_9PEZI</name>
<evidence type="ECO:0000313" key="3">
    <source>
        <dbReference type="Proteomes" id="UP001396898"/>
    </source>
</evidence>
<reference evidence="2 3" key="1">
    <citation type="submission" date="2023-01" db="EMBL/GenBank/DDBJ databases">
        <title>Analysis of 21 Apiospora genomes using comparative genomics revels a genus with tremendous synthesis potential of carbohydrate active enzymes and secondary metabolites.</title>
        <authorList>
            <person name="Sorensen T."/>
        </authorList>
    </citation>
    <scope>NUCLEOTIDE SEQUENCE [LARGE SCALE GENOMIC DNA]</scope>
    <source>
        <strain evidence="2 3">CBS 20057</strain>
    </source>
</reference>
<gene>
    <name evidence="2" type="ORF">PG991_000728</name>
</gene>
<comment type="caution">
    <text evidence="2">The sequence shown here is derived from an EMBL/GenBank/DDBJ whole genome shotgun (WGS) entry which is preliminary data.</text>
</comment>
<evidence type="ECO:0000313" key="2">
    <source>
        <dbReference type="EMBL" id="KAK8037382.1"/>
    </source>
</evidence>
<protein>
    <recommendedName>
        <fullName evidence="1">F-box domain-containing protein</fullName>
    </recommendedName>
</protein>
<dbReference type="InterPro" id="IPR036047">
    <property type="entry name" value="F-box-like_dom_sf"/>
</dbReference>
<organism evidence="2 3">
    <name type="scientific">Apiospora marii</name>
    <dbReference type="NCBI Taxonomy" id="335849"/>
    <lineage>
        <taxon>Eukaryota</taxon>
        <taxon>Fungi</taxon>
        <taxon>Dikarya</taxon>
        <taxon>Ascomycota</taxon>
        <taxon>Pezizomycotina</taxon>
        <taxon>Sordariomycetes</taxon>
        <taxon>Xylariomycetidae</taxon>
        <taxon>Amphisphaeriales</taxon>
        <taxon>Apiosporaceae</taxon>
        <taxon>Apiospora</taxon>
    </lineage>
</organism>
<evidence type="ECO:0000259" key="1">
    <source>
        <dbReference type="PROSITE" id="PS50181"/>
    </source>
</evidence>
<dbReference type="SUPFAM" id="SSF81383">
    <property type="entry name" value="F-box domain"/>
    <property type="match status" value="1"/>
</dbReference>
<dbReference type="PROSITE" id="PS50181">
    <property type="entry name" value="FBOX"/>
    <property type="match status" value="1"/>
</dbReference>
<accession>A0ABR1SST5</accession>
<dbReference type="InterPro" id="IPR001810">
    <property type="entry name" value="F-box_dom"/>
</dbReference>
<dbReference type="EMBL" id="JAQQWI010000002">
    <property type="protein sequence ID" value="KAK8037382.1"/>
    <property type="molecule type" value="Genomic_DNA"/>
</dbReference>
<proteinExistence type="predicted"/>
<keyword evidence="3" id="KW-1185">Reference proteome</keyword>